<evidence type="ECO:0000313" key="3">
    <source>
        <dbReference type="EMBL" id="SJM90558.1"/>
    </source>
</evidence>
<keyword evidence="4" id="KW-1185">Reference proteome</keyword>
<accession>A0A1R4H2S9</accession>
<reference evidence="4" key="1">
    <citation type="submission" date="2017-02" db="EMBL/GenBank/DDBJ databases">
        <authorList>
            <person name="Daims H."/>
        </authorList>
    </citation>
    <scope>NUCLEOTIDE SEQUENCE [LARGE SCALE GENOMIC DNA]</scope>
</reference>
<dbReference type="Proteomes" id="UP000195442">
    <property type="component" value="Unassembled WGS sequence"/>
</dbReference>
<dbReference type="AlphaFoldDB" id="A0A1R4H2S9"/>
<dbReference type="EMBL" id="FUKJ01000079">
    <property type="protein sequence ID" value="SJM90558.1"/>
    <property type="molecule type" value="Genomic_DNA"/>
</dbReference>
<evidence type="ECO:0000259" key="2">
    <source>
        <dbReference type="Pfam" id="PF04773"/>
    </source>
</evidence>
<keyword evidence="1" id="KW-0732">Signal</keyword>
<feature type="domain" description="FecR protein" evidence="2">
    <location>
        <begin position="66"/>
        <end position="151"/>
    </location>
</feature>
<dbReference type="OrthoDB" id="7028389at2"/>
<organism evidence="3 4">
    <name type="scientific">Crenothrix polyspora</name>
    <dbReference type="NCBI Taxonomy" id="360316"/>
    <lineage>
        <taxon>Bacteria</taxon>
        <taxon>Pseudomonadati</taxon>
        <taxon>Pseudomonadota</taxon>
        <taxon>Gammaproteobacteria</taxon>
        <taxon>Methylococcales</taxon>
        <taxon>Crenotrichaceae</taxon>
        <taxon>Crenothrix</taxon>
    </lineage>
</organism>
<evidence type="ECO:0000256" key="1">
    <source>
        <dbReference type="SAM" id="SignalP"/>
    </source>
</evidence>
<sequence length="155" mass="16565">MSKIFPFSVKKHIIAIFLGVVATVQLPAFADENYIGIVKTYQPLATVLHSGTESTVDVGVKLYPGDTLVTQSDAAVGIIFMDGSVLSLGSETRFEIVDFLFKPAERNVSFISKVSKGTVAFTSGAIGRISPESVKFITPTSTLGLHGTKVLIEVK</sequence>
<evidence type="ECO:0000313" key="4">
    <source>
        <dbReference type="Proteomes" id="UP000195442"/>
    </source>
</evidence>
<dbReference type="Pfam" id="PF04773">
    <property type="entry name" value="FecR"/>
    <property type="match status" value="1"/>
</dbReference>
<name>A0A1R4H2S9_9GAMM</name>
<proteinExistence type="predicted"/>
<dbReference type="RefSeq" id="WP_087146148.1">
    <property type="nucleotide sequence ID" value="NZ_FUKJ01000079.1"/>
</dbReference>
<protein>
    <recommendedName>
        <fullName evidence="2">FecR protein domain-containing protein</fullName>
    </recommendedName>
</protein>
<feature type="chain" id="PRO_5010243686" description="FecR protein domain-containing protein" evidence="1">
    <location>
        <begin position="31"/>
        <end position="155"/>
    </location>
</feature>
<dbReference type="InterPro" id="IPR006860">
    <property type="entry name" value="FecR"/>
</dbReference>
<gene>
    <name evidence="3" type="ORF">CRENPOLYSF2_170020</name>
</gene>
<feature type="signal peptide" evidence="1">
    <location>
        <begin position="1"/>
        <end position="30"/>
    </location>
</feature>